<comment type="caution">
    <text evidence="1">The sequence shown here is derived from an EMBL/GenBank/DDBJ whole genome shotgun (WGS) entry which is preliminary data.</text>
</comment>
<protein>
    <submittedName>
        <fullName evidence="1">Uncharacterized protein</fullName>
    </submittedName>
</protein>
<evidence type="ECO:0000313" key="2">
    <source>
        <dbReference type="Proteomes" id="UP000265618"/>
    </source>
</evidence>
<proteinExistence type="predicted"/>
<organism evidence="1 2">
    <name type="scientific">Kipferlia bialata</name>
    <dbReference type="NCBI Taxonomy" id="797122"/>
    <lineage>
        <taxon>Eukaryota</taxon>
        <taxon>Metamonada</taxon>
        <taxon>Carpediemonas-like organisms</taxon>
        <taxon>Kipferlia</taxon>
    </lineage>
</organism>
<gene>
    <name evidence="1" type="ORF">KIPB_014189</name>
</gene>
<dbReference type="EMBL" id="BDIP01007150">
    <property type="protein sequence ID" value="GCA64410.1"/>
    <property type="molecule type" value="Genomic_DNA"/>
</dbReference>
<sequence length="125" mass="14464">MSFDDKMIFPRHFFALPDVLQSFTSDELLELYEEAQRSNDHQKMEIVILQQQAIAESSRDNYKGAYDKLKHLVISSSYSPQAVELLIRATLHFSNEILSHGSVSESNMDFVYEILNVAKQKYTSR</sequence>
<name>A0A391NV23_9EUKA</name>
<keyword evidence="2" id="KW-1185">Reference proteome</keyword>
<evidence type="ECO:0000313" key="1">
    <source>
        <dbReference type="EMBL" id="GCA64410.1"/>
    </source>
</evidence>
<dbReference type="Proteomes" id="UP000265618">
    <property type="component" value="Unassembled WGS sequence"/>
</dbReference>
<dbReference type="AlphaFoldDB" id="A0A391NV23"/>
<reference evidence="1 2" key="1">
    <citation type="journal article" date="2018" name="PLoS ONE">
        <title>The draft genome of Kipferlia bialata reveals reductive genome evolution in fornicate parasites.</title>
        <authorList>
            <person name="Tanifuji G."/>
            <person name="Takabayashi S."/>
            <person name="Kume K."/>
            <person name="Takagi M."/>
            <person name="Nakayama T."/>
            <person name="Kamikawa R."/>
            <person name="Inagaki Y."/>
            <person name="Hashimoto T."/>
        </authorList>
    </citation>
    <scope>NUCLEOTIDE SEQUENCE [LARGE SCALE GENOMIC DNA]</scope>
    <source>
        <strain evidence="1">NY0173</strain>
    </source>
</reference>
<accession>A0A391NV23</accession>